<dbReference type="STRING" id="1549858.MC45_00740"/>
<dbReference type="Gene3D" id="1.10.238.10">
    <property type="entry name" value="EF-hand"/>
    <property type="match status" value="1"/>
</dbReference>
<dbReference type="InterPro" id="IPR002048">
    <property type="entry name" value="EF_hand_dom"/>
</dbReference>
<gene>
    <name evidence="3" type="ORF">MC45_00740</name>
</gene>
<name>A0A097ECA5_9SPHN</name>
<dbReference type="HOGENOM" id="CLU_1958183_0_0_5"/>
<dbReference type="GO" id="GO:0005509">
    <property type="term" value="F:calcium ion binding"/>
    <property type="evidence" value="ECO:0007669"/>
    <property type="project" value="InterPro"/>
</dbReference>
<evidence type="ECO:0000313" key="3">
    <source>
        <dbReference type="EMBL" id="AIT05200.1"/>
    </source>
</evidence>
<feature type="compositionally biased region" description="Basic and acidic residues" evidence="1">
    <location>
        <begin position="86"/>
        <end position="120"/>
    </location>
</feature>
<dbReference type="InterPro" id="IPR011992">
    <property type="entry name" value="EF-hand-dom_pair"/>
</dbReference>
<dbReference type="SUPFAM" id="SSF47473">
    <property type="entry name" value="EF-hand"/>
    <property type="match status" value="1"/>
</dbReference>
<dbReference type="PROSITE" id="PS00018">
    <property type="entry name" value="EF_HAND_1"/>
    <property type="match status" value="2"/>
</dbReference>
<evidence type="ECO:0000259" key="2">
    <source>
        <dbReference type="PROSITE" id="PS50222"/>
    </source>
</evidence>
<evidence type="ECO:0000313" key="4">
    <source>
        <dbReference type="Proteomes" id="UP000033200"/>
    </source>
</evidence>
<accession>A0A097ECA5</accession>
<keyword evidence="4" id="KW-1185">Reference proteome</keyword>
<dbReference type="Proteomes" id="UP000033200">
    <property type="component" value="Chromosome"/>
</dbReference>
<feature type="domain" description="EF-hand" evidence="2">
    <location>
        <begin position="30"/>
        <end position="65"/>
    </location>
</feature>
<dbReference type="PROSITE" id="PS50222">
    <property type="entry name" value="EF_HAND_2"/>
    <property type="match status" value="1"/>
</dbReference>
<organism evidence="3 4">
    <name type="scientific">Sphingomonas taxi</name>
    <dbReference type="NCBI Taxonomy" id="1549858"/>
    <lineage>
        <taxon>Bacteria</taxon>
        <taxon>Pseudomonadati</taxon>
        <taxon>Pseudomonadota</taxon>
        <taxon>Alphaproteobacteria</taxon>
        <taxon>Sphingomonadales</taxon>
        <taxon>Sphingomonadaceae</taxon>
        <taxon>Sphingomonas</taxon>
    </lineage>
</organism>
<dbReference type="EMBL" id="CP009571">
    <property type="protein sequence ID" value="AIT05200.1"/>
    <property type="molecule type" value="Genomic_DNA"/>
</dbReference>
<evidence type="ECO:0000256" key="1">
    <source>
        <dbReference type="SAM" id="MobiDB-lite"/>
    </source>
</evidence>
<dbReference type="AlphaFoldDB" id="A0A097ECA5"/>
<reference evidence="3 4" key="1">
    <citation type="submission" date="2014-09" db="EMBL/GenBank/DDBJ databases">
        <title>Using Illumina technology Improving SMRT sequencing Genome Assembly by RASTools.</title>
        <authorList>
            <person name="Zhou Y."/>
            <person name="Ma T."/>
            <person name="Liu T."/>
        </authorList>
    </citation>
    <scope>NUCLEOTIDE SEQUENCE [LARGE SCALE GENOMIC DNA]</scope>
    <source>
        <strain evidence="3 4">ATCC 55669</strain>
    </source>
</reference>
<proteinExistence type="predicted"/>
<feature type="region of interest" description="Disordered" evidence="1">
    <location>
        <begin position="83"/>
        <end position="128"/>
    </location>
</feature>
<dbReference type="InterPro" id="IPR018247">
    <property type="entry name" value="EF_Hand_1_Ca_BS"/>
</dbReference>
<dbReference type="Pfam" id="PF13202">
    <property type="entry name" value="EF-hand_5"/>
    <property type="match status" value="2"/>
</dbReference>
<protein>
    <recommendedName>
        <fullName evidence="2">EF-hand domain-containing protein</fullName>
    </recommendedName>
</protein>
<sequence length="128" mass="13840">MVAVVHADRPPTVLPAETRHVPVWSAASPDAAAVAHAALAAHDRNHDGVLSRDEYRAAMRAGFARLDGDGDRRLDLGEWADPQFDAADHDRSGTLDADELGRGLDPHRDAIRRADDRRLDPPQGLSLG</sequence>
<dbReference type="KEGG" id="stax:MC45_00740"/>